<evidence type="ECO:0000313" key="4">
    <source>
        <dbReference type="Proteomes" id="UP000649753"/>
    </source>
</evidence>
<proteinExistence type="predicted"/>
<evidence type="ECO:0008006" key="5">
    <source>
        <dbReference type="Google" id="ProtNLM"/>
    </source>
</evidence>
<evidence type="ECO:0000259" key="1">
    <source>
        <dbReference type="Pfam" id="PF08044"/>
    </source>
</evidence>
<name>A0A927M301_9ACTN</name>
<evidence type="ECO:0000313" key="3">
    <source>
        <dbReference type="EMBL" id="MBE1487233.1"/>
    </source>
</evidence>
<dbReference type="AlphaFoldDB" id="A0A927M301"/>
<organism evidence="3 4">
    <name type="scientific">Plantactinospora soyae</name>
    <dbReference type="NCBI Taxonomy" id="1544732"/>
    <lineage>
        <taxon>Bacteria</taxon>
        <taxon>Bacillati</taxon>
        <taxon>Actinomycetota</taxon>
        <taxon>Actinomycetes</taxon>
        <taxon>Micromonosporales</taxon>
        <taxon>Micromonosporaceae</taxon>
        <taxon>Plantactinospora</taxon>
    </lineage>
</organism>
<dbReference type="PANTHER" id="PTHR40763:SF4">
    <property type="entry name" value="DUF1707 DOMAIN-CONTAINING PROTEIN"/>
    <property type="match status" value="1"/>
</dbReference>
<dbReference type="PANTHER" id="PTHR40763">
    <property type="entry name" value="MEMBRANE PROTEIN-RELATED"/>
    <property type="match status" value="1"/>
</dbReference>
<feature type="domain" description="Cell wall-active antibiotics response LiaF-like C-terminal" evidence="2">
    <location>
        <begin position="94"/>
        <end position="162"/>
    </location>
</feature>
<comment type="caution">
    <text evidence="3">The sequence shown here is derived from an EMBL/GenBank/DDBJ whole genome shotgun (WGS) entry which is preliminary data.</text>
</comment>
<dbReference type="InterPro" id="IPR024425">
    <property type="entry name" value="LiaF-like_C"/>
</dbReference>
<gene>
    <name evidence="3" type="ORF">H4W31_002871</name>
</gene>
<dbReference type="RefSeq" id="WP_192767116.1">
    <property type="nucleotide sequence ID" value="NZ_JADBEB010000001.1"/>
</dbReference>
<feature type="domain" description="DUF1707" evidence="1">
    <location>
        <begin position="12"/>
        <end position="64"/>
    </location>
</feature>
<evidence type="ECO:0000259" key="2">
    <source>
        <dbReference type="Pfam" id="PF09922"/>
    </source>
</evidence>
<sequence>MALEPQGEPDRIRVSDREREQVVELLGAAAAEGRLTLDEYADRATAAHAAVTRGELARLTEDLPSHPPSDVVARPATPLAPTGPAAERLLAIFGEDSRKGHWLVPERLEARSIFGGIEIELQDAQLQHPVTTIEVTAVFGGVTIYVPEGVEVRILGTAILGTKESKLRGAPPAPGSPRVEVHCRVIFGSLTVRRPKRRWW</sequence>
<dbReference type="Pfam" id="PF09922">
    <property type="entry name" value="LiaF-like_C"/>
    <property type="match status" value="1"/>
</dbReference>
<keyword evidence="4" id="KW-1185">Reference proteome</keyword>
<dbReference type="InterPro" id="IPR012551">
    <property type="entry name" value="DUF1707_SHOCT-like"/>
</dbReference>
<protein>
    <recommendedName>
        <fullName evidence="5">Cell wall-active antibiotics response LiaF-like C-terminal domain-containing protein</fullName>
    </recommendedName>
</protein>
<dbReference type="Proteomes" id="UP000649753">
    <property type="component" value="Unassembled WGS sequence"/>
</dbReference>
<reference evidence="3" key="1">
    <citation type="submission" date="2020-10" db="EMBL/GenBank/DDBJ databases">
        <title>Sequencing the genomes of 1000 actinobacteria strains.</title>
        <authorList>
            <person name="Klenk H.-P."/>
        </authorList>
    </citation>
    <scope>NUCLEOTIDE SEQUENCE</scope>
    <source>
        <strain evidence="3">DSM 46832</strain>
    </source>
</reference>
<dbReference type="EMBL" id="JADBEB010000001">
    <property type="protein sequence ID" value="MBE1487233.1"/>
    <property type="molecule type" value="Genomic_DNA"/>
</dbReference>
<dbReference type="Pfam" id="PF08044">
    <property type="entry name" value="DUF1707"/>
    <property type="match status" value="1"/>
</dbReference>
<accession>A0A927M301</accession>